<evidence type="ECO:0000313" key="2">
    <source>
        <dbReference type="EMBL" id="MCZ0666524.1"/>
    </source>
</evidence>
<sequence length="399" mass="46652">MDDIVHNYKRFDGESDDELILRICNDKENIGTWNDVAAVLNSLLDCNYTESAYRKKVQYFRKVLDANQSKFTDGAAQLKELKEERILLEKERVKTRDERNEYRRLIREEARKESYKEQILRSISEYHGQPLDYDKRKQFNGILKSDNDLVISVTDIHAGIEIDNWFNKYNTEVMYDRFRQYLDKIFEVYLRHGSENIHVIISELVSGLIHNSLRIESNQNLIEQFLSVSDCISQFLSELSYKFNEVHVYVCPGNHSRLHAKKEESLKGENMDCLAIPFLQAKLQNFKNIEFHENKIDESIAMFSVRGTKIFGVHGDKDDPKTVVQKLSLMTQIRPNILYMGHRHVNAMSTVYNVKILQSGCISGTDNYCLDNRLQNKPEQLISVINNDGLDCVYDVRFH</sequence>
<dbReference type="SUPFAM" id="SSF56300">
    <property type="entry name" value="Metallo-dependent phosphatases"/>
    <property type="match status" value="1"/>
</dbReference>
<evidence type="ECO:0000256" key="1">
    <source>
        <dbReference type="SAM" id="Coils"/>
    </source>
</evidence>
<accession>A0A396G825</accession>
<dbReference type="EMBL" id="JAPRAY010000003">
    <property type="protein sequence ID" value="MCZ0666524.1"/>
    <property type="molecule type" value="Genomic_DNA"/>
</dbReference>
<dbReference type="InterPro" id="IPR029052">
    <property type="entry name" value="Metallo-depent_PP-like"/>
</dbReference>
<proteinExistence type="predicted"/>
<name>A0A396G825_MEDGN</name>
<organism evidence="2 3">
    <name type="scientific">Mediterraneibacter gnavus</name>
    <name type="common">Ruminococcus gnavus</name>
    <dbReference type="NCBI Taxonomy" id="33038"/>
    <lineage>
        <taxon>Bacteria</taxon>
        <taxon>Bacillati</taxon>
        <taxon>Bacillota</taxon>
        <taxon>Clostridia</taxon>
        <taxon>Lachnospirales</taxon>
        <taxon>Lachnospiraceae</taxon>
        <taxon>Mediterraneibacter</taxon>
    </lineage>
</organism>
<dbReference type="RefSeq" id="WP_009245971.1">
    <property type="nucleotide sequence ID" value="NZ_CABKQB010000018.1"/>
</dbReference>
<keyword evidence="1" id="KW-0175">Coiled coil</keyword>
<feature type="coiled-coil region" evidence="1">
    <location>
        <begin position="78"/>
        <end position="108"/>
    </location>
</feature>
<protein>
    <recommendedName>
        <fullName evidence="4">Calcineurin-like phosphoesterase domain-containing protein</fullName>
    </recommendedName>
</protein>
<dbReference type="Proteomes" id="UP001079535">
    <property type="component" value="Unassembled WGS sequence"/>
</dbReference>
<evidence type="ECO:0008006" key="4">
    <source>
        <dbReference type="Google" id="ProtNLM"/>
    </source>
</evidence>
<dbReference type="Gene3D" id="3.60.21.10">
    <property type="match status" value="1"/>
</dbReference>
<dbReference type="AlphaFoldDB" id="A0A396G825"/>
<gene>
    <name evidence="2" type="ORF">OZZ17_03100</name>
</gene>
<evidence type="ECO:0000313" key="3">
    <source>
        <dbReference type="Proteomes" id="UP001079535"/>
    </source>
</evidence>
<reference evidence="2" key="1">
    <citation type="submission" date="2022-11" db="EMBL/GenBank/DDBJ databases">
        <title>Temperate bacteriophages infecting mucin-degrading bacterium Ruminococcus gnavus from the human gut.</title>
        <authorList>
            <person name="Buttimer C."/>
        </authorList>
    </citation>
    <scope>NUCLEOTIDE SEQUENCE</scope>
    <source>
        <strain evidence="2">CCUG 49994</strain>
    </source>
</reference>
<comment type="caution">
    <text evidence="2">The sequence shown here is derived from an EMBL/GenBank/DDBJ whole genome shotgun (WGS) entry which is preliminary data.</text>
</comment>